<dbReference type="Pfam" id="PF00178">
    <property type="entry name" value="Ets"/>
    <property type="match status" value="1"/>
</dbReference>
<dbReference type="SUPFAM" id="SSF46785">
    <property type="entry name" value="Winged helix' DNA-binding domain"/>
    <property type="match status" value="1"/>
</dbReference>
<keyword evidence="6" id="KW-1185">Reference proteome</keyword>
<evidence type="ECO:0000256" key="2">
    <source>
        <dbReference type="ARBA" id="ARBA00023125"/>
    </source>
</evidence>
<dbReference type="Proteomes" id="UP000005239">
    <property type="component" value="Unassembled WGS sequence"/>
</dbReference>
<dbReference type="PROSITE" id="PS50061">
    <property type="entry name" value="ETS_DOMAIN_3"/>
    <property type="match status" value="1"/>
</dbReference>
<dbReference type="InterPro" id="IPR046328">
    <property type="entry name" value="ETS_fam"/>
</dbReference>
<dbReference type="Gene3D" id="1.10.10.10">
    <property type="entry name" value="Winged helix-like DNA-binding domain superfamily/Winged helix DNA-binding domain"/>
    <property type="match status" value="1"/>
</dbReference>
<accession>A0A8R1UNF9</accession>
<dbReference type="EnsemblMetazoa" id="PPA36694.1">
    <property type="protein sequence ID" value="PPA36694.1"/>
    <property type="gene ID" value="WBGene00275063"/>
</dbReference>
<protein>
    <submittedName>
        <fullName evidence="5">ETS domain-containing protein</fullName>
    </submittedName>
</protein>
<dbReference type="AlphaFoldDB" id="A0A2A6BQ62"/>
<evidence type="ECO:0000256" key="4">
    <source>
        <dbReference type="SAM" id="MobiDB-lite"/>
    </source>
</evidence>
<dbReference type="PANTHER" id="PTHR11849">
    <property type="entry name" value="ETS"/>
    <property type="match status" value="1"/>
</dbReference>
<dbReference type="InterPro" id="IPR000418">
    <property type="entry name" value="Ets_dom"/>
</dbReference>
<comment type="similarity">
    <text evidence="1 3">Belongs to the ETS family.</text>
</comment>
<dbReference type="GO" id="GO:0005634">
    <property type="term" value="C:nucleus"/>
    <property type="evidence" value="ECO:0000318"/>
    <property type="project" value="GO_Central"/>
</dbReference>
<accession>A0A2A6BQ62</accession>
<proteinExistence type="inferred from homology"/>
<sequence length="485" mass="54371">SISRRKSEWMLGRIDYGGRLITNQEKLGAIGAEHEQGSSPASPSTTISKMWDDDDGGCYTYLMAPESVDDWNQAQLEMCTTTPPPDHPSALLMQSRDPYFSPPSPVEQKLVMCIDAPCTPPNQFEFVTKHQHTPPLAASVPLESTGPFSAHLNLACGTVGSNCTSQFALPYSTAQFGIPTTHQQAPLMDGPHPFYAQASLARTQRQLEMSRGAPYTSPYIDAQPGFTTPPQQTSSPTDSSSDACDSSVHGNGNCNSPAVKRQMKRRTTHDWDGRMIENPKVHINPQNGRSIAWFFVLELLVDETKKEVAVWTGKRREFKIVDTVAFCRLWATHYNLDREIKWCSFERTLRTYYDRVILPVPSAENRNKYERGQYHYIIEPSVHLKWTVTELDQYIDKHAVPSLSSSDAPVEMRRRKGRVIKGREADSICSPSFLQWCPPPPPPSSSILYSDHLSSNHALPSFPIFQPSNSLPPHSSFDSKFPFPQ</sequence>
<organism evidence="5 6">
    <name type="scientific">Pristionchus pacificus</name>
    <name type="common">Parasitic nematode worm</name>
    <dbReference type="NCBI Taxonomy" id="54126"/>
    <lineage>
        <taxon>Eukaryota</taxon>
        <taxon>Metazoa</taxon>
        <taxon>Ecdysozoa</taxon>
        <taxon>Nematoda</taxon>
        <taxon>Chromadorea</taxon>
        <taxon>Rhabditida</taxon>
        <taxon>Rhabditina</taxon>
        <taxon>Diplogasteromorpha</taxon>
        <taxon>Diplogasteroidea</taxon>
        <taxon>Neodiplogasteridae</taxon>
        <taxon>Pristionchus</taxon>
    </lineage>
</organism>
<name>A0A2A6BQ62_PRIPA</name>
<gene>
    <name evidence="5" type="primary">WBGene00275063</name>
</gene>
<comment type="subcellular location">
    <subcellularLocation>
        <location evidence="3">Nucleus</location>
    </subcellularLocation>
</comment>
<reference evidence="6" key="1">
    <citation type="journal article" date="2008" name="Nat. Genet.">
        <title>The Pristionchus pacificus genome provides a unique perspective on nematode lifestyle and parasitism.</title>
        <authorList>
            <person name="Dieterich C."/>
            <person name="Clifton S.W."/>
            <person name="Schuster L.N."/>
            <person name="Chinwalla A."/>
            <person name="Delehaunty K."/>
            <person name="Dinkelacker I."/>
            <person name="Fulton L."/>
            <person name="Fulton R."/>
            <person name="Godfrey J."/>
            <person name="Minx P."/>
            <person name="Mitreva M."/>
            <person name="Roeseler W."/>
            <person name="Tian H."/>
            <person name="Witte H."/>
            <person name="Yang S.P."/>
            <person name="Wilson R.K."/>
            <person name="Sommer R.J."/>
        </authorList>
    </citation>
    <scope>NUCLEOTIDE SEQUENCE [LARGE SCALE GENOMIC DNA]</scope>
    <source>
        <strain evidence="6">PS312</strain>
    </source>
</reference>
<evidence type="ECO:0000256" key="1">
    <source>
        <dbReference type="ARBA" id="ARBA00005562"/>
    </source>
</evidence>
<evidence type="ECO:0000256" key="3">
    <source>
        <dbReference type="RuleBase" id="RU004019"/>
    </source>
</evidence>
<feature type="region of interest" description="Disordered" evidence="4">
    <location>
        <begin position="214"/>
        <end position="272"/>
    </location>
</feature>
<evidence type="ECO:0000313" key="6">
    <source>
        <dbReference type="Proteomes" id="UP000005239"/>
    </source>
</evidence>
<dbReference type="GO" id="GO:0030154">
    <property type="term" value="P:cell differentiation"/>
    <property type="evidence" value="ECO:0000318"/>
    <property type="project" value="GO_Central"/>
</dbReference>
<dbReference type="InterPro" id="IPR036388">
    <property type="entry name" value="WH-like_DNA-bd_sf"/>
</dbReference>
<dbReference type="InterPro" id="IPR036390">
    <property type="entry name" value="WH_DNA-bd_sf"/>
</dbReference>
<feature type="compositionally biased region" description="Low complexity" evidence="4">
    <location>
        <begin position="228"/>
        <end position="247"/>
    </location>
</feature>
<dbReference type="GO" id="GO:0043565">
    <property type="term" value="F:sequence-specific DNA binding"/>
    <property type="evidence" value="ECO:0007669"/>
    <property type="project" value="InterPro"/>
</dbReference>
<dbReference type="GO" id="GO:0000981">
    <property type="term" value="F:DNA-binding transcription factor activity, RNA polymerase II-specific"/>
    <property type="evidence" value="ECO:0000318"/>
    <property type="project" value="GO_Central"/>
</dbReference>
<keyword evidence="2 3" id="KW-0238">DNA-binding</keyword>
<dbReference type="PANTHER" id="PTHR11849:SF282">
    <property type="entry name" value="ETV5-RELATED PROTEIN ETS96B"/>
    <property type="match status" value="1"/>
</dbReference>
<keyword evidence="3" id="KW-0539">Nucleus</keyword>
<dbReference type="GO" id="GO:0006357">
    <property type="term" value="P:regulation of transcription by RNA polymerase II"/>
    <property type="evidence" value="ECO:0000318"/>
    <property type="project" value="GO_Central"/>
</dbReference>
<evidence type="ECO:0000313" key="5">
    <source>
        <dbReference type="EnsemblMetazoa" id="PPA36694.1"/>
    </source>
</evidence>
<reference evidence="5" key="2">
    <citation type="submission" date="2022-06" db="UniProtKB">
        <authorList>
            <consortium name="EnsemblMetazoa"/>
        </authorList>
    </citation>
    <scope>IDENTIFICATION</scope>
    <source>
        <strain evidence="5">PS312</strain>
    </source>
</reference>